<organism evidence="2 3">
    <name type="scientific">Echria macrotheca</name>
    <dbReference type="NCBI Taxonomy" id="438768"/>
    <lineage>
        <taxon>Eukaryota</taxon>
        <taxon>Fungi</taxon>
        <taxon>Dikarya</taxon>
        <taxon>Ascomycota</taxon>
        <taxon>Pezizomycotina</taxon>
        <taxon>Sordariomycetes</taxon>
        <taxon>Sordariomycetidae</taxon>
        <taxon>Sordariales</taxon>
        <taxon>Schizotheciaceae</taxon>
        <taxon>Echria</taxon>
    </lineage>
</organism>
<feature type="region of interest" description="Disordered" evidence="1">
    <location>
        <begin position="282"/>
        <end position="338"/>
    </location>
</feature>
<protein>
    <submittedName>
        <fullName evidence="2">Uncharacterized protein</fullName>
    </submittedName>
</protein>
<dbReference type="PANTHER" id="PTHR22705">
    <property type="entry name" value="ZINC FINGER, ZZ DOMAIN CONTAINING 3"/>
    <property type="match status" value="1"/>
</dbReference>
<dbReference type="InterPro" id="IPR037830">
    <property type="entry name" value="ZZZ3"/>
</dbReference>
<feature type="region of interest" description="Disordered" evidence="1">
    <location>
        <begin position="122"/>
        <end position="249"/>
    </location>
</feature>
<feature type="compositionally biased region" description="Basic residues" evidence="1">
    <location>
        <begin position="230"/>
        <end position="242"/>
    </location>
</feature>
<feature type="compositionally biased region" description="Low complexity" evidence="1">
    <location>
        <begin position="171"/>
        <end position="188"/>
    </location>
</feature>
<evidence type="ECO:0000313" key="3">
    <source>
        <dbReference type="Proteomes" id="UP001239445"/>
    </source>
</evidence>
<accession>A0AAJ0BI91</accession>
<keyword evidence="3" id="KW-1185">Reference proteome</keyword>
<feature type="compositionally biased region" description="Basic and acidic residues" evidence="1">
    <location>
        <begin position="326"/>
        <end position="338"/>
    </location>
</feature>
<feature type="region of interest" description="Disordered" evidence="1">
    <location>
        <begin position="1"/>
        <end position="102"/>
    </location>
</feature>
<dbReference type="AlphaFoldDB" id="A0AAJ0BI91"/>
<dbReference type="Proteomes" id="UP001239445">
    <property type="component" value="Unassembled WGS sequence"/>
</dbReference>
<sequence length="338" mass="35165">MPALTIQTDPAGPAGRNATSGGASDPPATQRRQPQQQQPREQSPTRPPVSPITPTLGPGAQASSSSSPPDFALGRPLLTHTHQPSQTNSIPPPPITAPLDFDENPDALAVKSAIGILLLQRARAESDMRSLSRTKSAALADPAGFLSDLAAGRVGTEGDPLMDPSAAVRGTTASPSSSSSPSDTSDTNSDSDSDPDRDAEEDEETKDDKIKTESSSPPPPPKGTAAAKPRGIKKKKNAKKAWSKLPKPQTIVRCPPINWAQYAVVGESLDKLHAEQVAAPTPGAPMVLGPGGAYDFNAGDGDQQQQGQQGQQGRKLVGVAAPYAPGKDKIEKKTKGKR</sequence>
<feature type="compositionally biased region" description="Acidic residues" evidence="1">
    <location>
        <begin position="189"/>
        <end position="205"/>
    </location>
</feature>
<feature type="compositionally biased region" description="Polar residues" evidence="1">
    <location>
        <begin position="80"/>
        <end position="89"/>
    </location>
</feature>
<feature type="compositionally biased region" description="Low complexity" evidence="1">
    <location>
        <begin position="26"/>
        <end position="44"/>
    </location>
</feature>
<dbReference type="EMBL" id="MU839830">
    <property type="protein sequence ID" value="KAK1757668.1"/>
    <property type="molecule type" value="Genomic_DNA"/>
</dbReference>
<dbReference type="PANTHER" id="PTHR22705:SF0">
    <property type="entry name" value="ZZ-TYPE ZINC FINGER-CONTAINING PROTEIN 3"/>
    <property type="match status" value="1"/>
</dbReference>
<gene>
    <name evidence="2" type="ORF">QBC47DRAFT_451071</name>
</gene>
<feature type="compositionally biased region" description="Low complexity" evidence="1">
    <location>
        <begin position="299"/>
        <end position="313"/>
    </location>
</feature>
<comment type="caution">
    <text evidence="2">The sequence shown here is derived from an EMBL/GenBank/DDBJ whole genome shotgun (WGS) entry which is preliminary data.</text>
</comment>
<evidence type="ECO:0000256" key="1">
    <source>
        <dbReference type="SAM" id="MobiDB-lite"/>
    </source>
</evidence>
<proteinExistence type="predicted"/>
<name>A0AAJ0BI91_9PEZI</name>
<evidence type="ECO:0000313" key="2">
    <source>
        <dbReference type="EMBL" id="KAK1757668.1"/>
    </source>
</evidence>
<reference evidence="2" key="1">
    <citation type="submission" date="2023-06" db="EMBL/GenBank/DDBJ databases">
        <title>Genome-scale phylogeny and comparative genomics of the fungal order Sordariales.</title>
        <authorList>
            <consortium name="Lawrence Berkeley National Laboratory"/>
            <person name="Hensen N."/>
            <person name="Bonometti L."/>
            <person name="Westerberg I."/>
            <person name="Brannstrom I.O."/>
            <person name="Guillou S."/>
            <person name="Cros-Aarteil S."/>
            <person name="Calhoun S."/>
            <person name="Haridas S."/>
            <person name="Kuo A."/>
            <person name="Mondo S."/>
            <person name="Pangilinan J."/>
            <person name="Riley R."/>
            <person name="Labutti K."/>
            <person name="Andreopoulos B."/>
            <person name="Lipzen A."/>
            <person name="Chen C."/>
            <person name="Yanf M."/>
            <person name="Daum C."/>
            <person name="Ng V."/>
            <person name="Clum A."/>
            <person name="Steindorff A."/>
            <person name="Ohm R."/>
            <person name="Martin F."/>
            <person name="Silar P."/>
            <person name="Natvig D."/>
            <person name="Lalanne C."/>
            <person name="Gautier V."/>
            <person name="Ament-Velasquez S.L."/>
            <person name="Kruys A."/>
            <person name="Hutchinson M.I."/>
            <person name="Powell A.J."/>
            <person name="Barry K."/>
            <person name="Miller A.N."/>
            <person name="Grigoriev I.V."/>
            <person name="Debuchy R."/>
            <person name="Gladieux P."/>
            <person name="Thoren M.H."/>
            <person name="Johannesson H."/>
        </authorList>
    </citation>
    <scope>NUCLEOTIDE SEQUENCE</scope>
    <source>
        <strain evidence="2">PSN4</strain>
    </source>
</reference>